<dbReference type="AlphaFoldDB" id="L8EAT9"/>
<name>L8EAT9_HUMAN</name>
<gene>
    <name evidence="1" type="primary">BTLA</name>
</gene>
<dbReference type="EMBL" id="HF584424">
    <property type="protein sequence ID" value="CCQ43921.1"/>
    <property type="molecule type" value="Genomic_DNA"/>
</dbReference>
<protein>
    <submittedName>
        <fullName evidence="1">Alternative protein BTLA</fullName>
    </submittedName>
</protein>
<sequence length="65" mass="7772">MLIMISSLRCINIFVLFAKITNHLCFYSFSKWCQRHTCIFPNDSTSLLFTWLISLVYRGFEKKNM</sequence>
<proteinExistence type="predicted"/>
<accession>L8EAT9</accession>
<organism evidence="1">
    <name type="scientific">Homo sapiens</name>
    <name type="common">Human</name>
    <dbReference type="NCBI Taxonomy" id="9606"/>
    <lineage>
        <taxon>Eukaryota</taxon>
        <taxon>Metazoa</taxon>
        <taxon>Chordata</taxon>
        <taxon>Craniata</taxon>
        <taxon>Vertebrata</taxon>
        <taxon>Euteleostomi</taxon>
        <taxon>Mammalia</taxon>
        <taxon>Eutheria</taxon>
        <taxon>Euarchontoglires</taxon>
        <taxon>Primates</taxon>
        <taxon>Haplorrhini</taxon>
        <taxon>Catarrhini</taxon>
        <taxon>Hominidae</taxon>
        <taxon>Homo</taxon>
    </lineage>
</organism>
<evidence type="ECO:0000313" key="1">
    <source>
        <dbReference type="EMBL" id="CCQ43921.1"/>
    </source>
</evidence>
<dbReference type="OrthoDB" id="9947981at2759"/>
<reference evidence="1" key="1">
    <citation type="journal article" date="2013" name="PLoS ONE">
        <title>Direct detection of alternative open reading frames translation products in human significantly expands the proteome.</title>
        <authorList>
            <person name="Vanderperre B."/>
            <person name="Lucier J.-F."/>
            <person name="Motard J."/>
            <person name="Tremblay G."/>
            <person name="Vanderperre S."/>
            <person name="Wisztorski M."/>
            <person name="Salzet M."/>
            <person name="Boisvert F.-M."/>
            <person name="Roucou X."/>
        </authorList>
    </citation>
    <scope>NUCLEOTIDE SEQUENCE</scope>
</reference>